<evidence type="ECO:0000259" key="4">
    <source>
        <dbReference type="PROSITE" id="PS50206"/>
    </source>
</evidence>
<dbReference type="InterPro" id="IPR001763">
    <property type="entry name" value="Rhodanese-like_dom"/>
</dbReference>
<dbReference type="PANTHER" id="PTHR11364">
    <property type="entry name" value="THIOSULFATE SULFERTANSFERASE"/>
    <property type="match status" value="1"/>
</dbReference>
<dbReference type="InterPro" id="IPR045078">
    <property type="entry name" value="TST/MPST-like"/>
</dbReference>
<evidence type="ECO:0000256" key="3">
    <source>
        <dbReference type="RuleBase" id="RU000507"/>
    </source>
</evidence>
<name>A0A8S1IYV2_9CHLO</name>
<dbReference type="Proteomes" id="UP000708148">
    <property type="component" value="Unassembled WGS sequence"/>
</dbReference>
<dbReference type="Pfam" id="PF00581">
    <property type="entry name" value="Rhodanese"/>
    <property type="match status" value="2"/>
</dbReference>
<dbReference type="SUPFAM" id="SSF52821">
    <property type="entry name" value="Rhodanese/Cell cycle control phosphatase"/>
    <property type="match status" value="2"/>
</dbReference>
<comment type="caution">
    <text evidence="5">The sequence shown here is derived from an EMBL/GenBank/DDBJ whole genome shotgun (WGS) entry which is preliminary data.</text>
</comment>
<reference evidence="5" key="1">
    <citation type="submission" date="2020-12" db="EMBL/GenBank/DDBJ databases">
        <authorList>
            <person name="Iha C."/>
        </authorList>
    </citation>
    <scope>NUCLEOTIDE SEQUENCE</scope>
</reference>
<keyword evidence="6" id="KW-1185">Reference proteome</keyword>
<dbReference type="PANTHER" id="PTHR11364:SF27">
    <property type="entry name" value="SULFURTRANSFERASE"/>
    <property type="match status" value="1"/>
</dbReference>
<feature type="domain" description="Rhodanese" evidence="4">
    <location>
        <begin position="117"/>
        <end position="230"/>
    </location>
</feature>
<dbReference type="PROSITE" id="PS00683">
    <property type="entry name" value="RHODANESE_2"/>
    <property type="match status" value="1"/>
</dbReference>
<evidence type="ECO:0000313" key="5">
    <source>
        <dbReference type="EMBL" id="CAD7698973.1"/>
    </source>
</evidence>
<dbReference type="GO" id="GO:0004792">
    <property type="term" value="F:thiosulfate-cyanide sulfurtransferase activity"/>
    <property type="evidence" value="ECO:0007669"/>
    <property type="project" value="InterPro"/>
</dbReference>
<dbReference type="EMBL" id="CAJHUC010000930">
    <property type="protein sequence ID" value="CAD7698973.1"/>
    <property type="molecule type" value="Genomic_DNA"/>
</dbReference>
<sequence>MLPTATVFGAVAAALGVTPDTSVIVYDGMGIFSAPRVWWMFKTFGHDRVAVLDGGLPAWKEHGFPTDTEDVGQDAVGLSASTATAVAASMPAEDDYYPAKLNVDQVRNLTSMLSNLESAKEQVVDARGAGRFQGTEPEVRPGARSGHIPGSVNLPYTAVLNKGRMLPPADLTKAFTAAGVDLEKPVVMSCGSGVTACVLALAADQLEARKVSVYDGSWSEWGGRDDTPVATGV</sequence>
<dbReference type="CDD" id="cd01449">
    <property type="entry name" value="TST_Repeat_2"/>
    <property type="match status" value="1"/>
</dbReference>
<dbReference type="SMART" id="SM00450">
    <property type="entry name" value="RHOD"/>
    <property type="match status" value="2"/>
</dbReference>
<evidence type="ECO:0000313" key="6">
    <source>
        <dbReference type="Proteomes" id="UP000708148"/>
    </source>
</evidence>
<proteinExistence type="predicted"/>
<keyword evidence="2" id="KW-0677">Repeat</keyword>
<dbReference type="OrthoDB" id="270167at2759"/>
<dbReference type="InterPro" id="IPR036873">
    <property type="entry name" value="Rhodanese-like_dom_sf"/>
</dbReference>
<dbReference type="CDD" id="cd01448">
    <property type="entry name" value="TST_Repeat_1"/>
    <property type="match status" value="1"/>
</dbReference>
<accession>A0A8S1IYV2</accession>
<dbReference type="AlphaFoldDB" id="A0A8S1IYV2"/>
<dbReference type="Gene3D" id="3.40.250.10">
    <property type="entry name" value="Rhodanese-like domain"/>
    <property type="match status" value="2"/>
</dbReference>
<organism evidence="5 6">
    <name type="scientific">Ostreobium quekettii</name>
    <dbReference type="NCBI Taxonomy" id="121088"/>
    <lineage>
        <taxon>Eukaryota</taxon>
        <taxon>Viridiplantae</taxon>
        <taxon>Chlorophyta</taxon>
        <taxon>core chlorophytes</taxon>
        <taxon>Ulvophyceae</taxon>
        <taxon>TCBD clade</taxon>
        <taxon>Bryopsidales</taxon>
        <taxon>Ostreobineae</taxon>
        <taxon>Ostreobiaceae</taxon>
        <taxon>Ostreobium</taxon>
    </lineage>
</organism>
<keyword evidence="1 3" id="KW-0808">Transferase</keyword>
<dbReference type="PROSITE" id="PS50206">
    <property type="entry name" value="RHODANESE_3"/>
    <property type="match status" value="2"/>
</dbReference>
<evidence type="ECO:0000256" key="1">
    <source>
        <dbReference type="ARBA" id="ARBA00022679"/>
    </source>
</evidence>
<dbReference type="GO" id="GO:0005739">
    <property type="term" value="C:mitochondrion"/>
    <property type="evidence" value="ECO:0007669"/>
    <property type="project" value="TreeGrafter"/>
</dbReference>
<dbReference type="InterPro" id="IPR001307">
    <property type="entry name" value="Thiosulphate_STrfase_CS"/>
</dbReference>
<dbReference type="FunFam" id="3.40.250.10:FF:000001">
    <property type="entry name" value="Sulfurtransferase"/>
    <property type="match status" value="1"/>
</dbReference>
<protein>
    <recommendedName>
        <fullName evidence="3">Sulfurtransferase</fullName>
    </recommendedName>
</protein>
<feature type="domain" description="Rhodanese" evidence="4">
    <location>
        <begin position="3"/>
        <end position="68"/>
    </location>
</feature>
<gene>
    <name evidence="5" type="ORF">OSTQU699_LOCUS4332</name>
</gene>
<evidence type="ECO:0000256" key="2">
    <source>
        <dbReference type="ARBA" id="ARBA00022737"/>
    </source>
</evidence>